<dbReference type="AlphaFoldDB" id="A0A9Y2ID27"/>
<dbReference type="Pfam" id="PF00557">
    <property type="entry name" value="Peptidase_M24"/>
    <property type="match status" value="1"/>
</dbReference>
<dbReference type="KEGG" id="acab:QRX50_37475"/>
<reference evidence="3 4" key="1">
    <citation type="submission" date="2023-06" db="EMBL/GenBank/DDBJ databases">
        <authorList>
            <person name="Oyuntsetseg B."/>
            <person name="Kim S.B."/>
        </authorList>
    </citation>
    <scope>NUCLEOTIDE SEQUENCE [LARGE SCALE GENOMIC DNA]</scope>
    <source>
        <strain evidence="3 4">2-15</strain>
    </source>
</reference>
<dbReference type="EMBL" id="CP127294">
    <property type="protein sequence ID" value="WIX77056.1"/>
    <property type="molecule type" value="Genomic_DNA"/>
</dbReference>
<feature type="domain" description="Peptidase M24" evidence="1">
    <location>
        <begin position="162"/>
        <end position="365"/>
    </location>
</feature>
<accession>A0A9Y2ID27</accession>
<name>A0A9Y2ID27_9PSEU</name>
<protein>
    <submittedName>
        <fullName evidence="3">Xaa-Pro peptidase family protein</fullName>
    </submittedName>
</protein>
<dbReference type="CDD" id="cd01066">
    <property type="entry name" value="APP_MetAP"/>
    <property type="match status" value="1"/>
</dbReference>
<gene>
    <name evidence="3" type="ORF">QRX50_37475</name>
</gene>
<sequence>MNPPFDHRHLDDLMESAGLDALIVTSKHNVQYLLGGHRFFFFDYMDAIGVSRYLPTLVYVRGELDATRYIGNAMESWQLDNDPVWVSDVDTSTWRAQDAIELALAHLLRVLPGQAVVGIEGSFLPVEAYQRLAVEPSMTLRDGQFVLERLRAVKRVDELKLLEEASDAIVDSMRATFGGHGAGSTKREIVQTLRQEQTRLGMTFEYCLVSMGASHNRAPSNASWAPGEVLCLDSGGNLGGYIGDLARMAVLGEPDAELEDLLAEVETVQLAAREPIADGVVGQAIFDRAGEVLATSPHRAVTTFVAHGMGLISHEAPRLTSTGPVPYPNYDGPRALAAGMVLSIETTMLHPRRGFIKLEDTVTVTTEGHRAFGDHARGWNVVDLAATRV</sequence>
<dbReference type="Pfam" id="PF01321">
    <property type="entry name" value="Creatinase_N"/>
    <property type="match status" value="1"/>
</dbReference>
<organism evidence="3 4">
    <name type="scientific">Amycolatopsis carbonis</name>
    <dbReference type="NCBI Taxonomy" id="715471"/>
    <lineage>
        <taxon>Bacteria</taxon>
        <taxon>Bacillati</taxon>
        <taxon>Actinomycetota</taxon>
        <taxon>Actinomycetes</taxon>
        <taxon>Pseudonocardiales</taxon>
        <taxon>Pseudonocardiaceae</taxon>
        <taxon>Amycolatopsis</taxon>
    </lineage>
</organism>
<dbReference type="SUPFAM" id="SSF53092">
    <property type="entry name" value="Creatinase/prolidase N-terminal domain"/>
    <property type="match status" value="1"/>
</dbReference>
<dbReference type="RefSeq" id="WP_285967798.1">
    <property type="nucleotide sequence ID" value="NZ_CP127294.1"/>
</dbReference>
<evidence type="ECO:0000259" key="1">
    <source>
        <dbReference type="Pfam" id="PF00557"/>
    </source>
</evidence>
<feature type="domain" description="Creatinase N-terminal" evidence="2">
    <location>
        <begin position="9"/>
        <end position="153"/>
    </location>
</feature>
<proteinExistence type="predicted"/>
<dbReference type="InterPro" id="IPR000994">
    <property type="entry name" value="Pept_M24"/>
</dbReference>
<dbReference type="Gene3D" id="3.90.230.10">
    <property type="entry name" value="Creatinase/methionine aminopeptidase superfamily"/>
    <property type="match status" value="1"/>
</dbReference>
<dbReference type="SUPFAM" id="SSF55920">
    <property type="entry name" value="Creatinase/aminopeptidase"/>
    <property type="match status" value="1"/>
</dbReference>
<dbReference type="InterPro" id="IPR029149">
    <property type="entry name" value="Creatin/AminoP/Spt16_N"/>
</dbReference>
<evidence type="ECO:0000313" key="4">
    <source>
        <dbReference type="Proteomes" id="UP001236014"/>
    </source>
</evidence>
<dbReference type="PANTHER" id="PTHR46112:SF3">
    <property type="entry name" value="AMINOPEPTIDASE YPDF"/>
    <property type="match status" value="1"/>
</dbReference>
<keyword evidence="4" id="KW-1185">Reference proteome</keyword>
<dbReference type="InterPro" id="IPR000587">
    <property type="entry name" value="Creatinase_N"/>
</dbReference>
<dbReference type="PANTHER" id="PTHR46112">
    <property type="entry name" value="AMINOPEPTIDASE"/>
    <property type="match status" value="1"/>
</dbReference>
<evidence type="ECO:0000259" key="2">
    <source>
        <dbReference type="Pfam" id="PF01321"/>
    </source>
</evidence>
<dbReference type="InterPro" id="IPR036005">
    <property type="entry name" value="Creatinase/aminopeptidase-like"/>
</dbReference>
<dbReference type="InterPro" id="IPR050659">
    <property type="entry name" value="Peptidase_M24B"/>
</dbReference>
<dbReference type="Proteomes" id="UP001236014">
    <property type="component" value="Chromosome"/>
</dbReference>
<evidence type="ECO:0000313" key="3">
    <source>
        <dbReference type="EMBL" id="WIX77056.1"/>
    </source>
</evidence>
<dbReference type="Gene3D" id="3.40.350.10">
    <property type="entry name" value="Creatinase/prolidase N-terminal domain"/>
    <property type="match status" value="1"/>
</dbReference>